<dbReference type="InterPro" id="IPR010730">
    <property type="entry name" value="HET"/>
</dbReference>
<comment type="caution">
    <text evidence="2">The sequence shown here is derived from an EMBL/GenBank/DDBJ whole genome shotgun (WGS) entry which is preliminary data.</text>
</comment>
<reference evidence="2" key="1">
    <citation type="journal article" date="2021" name="Nat. Commun.">
        <title>Genetic determinants of endophytism in the Arabidopsis root mycobiome.</title>
        <authorList>
            <person name="Mesny F."/>
            <person name="Miyauchi S."/>
            <person name="Thiergart T."/>
            <person name="Pickel B."/>
            <person name="Atanasova L."/>
            <person name="Karlsson M."/>
            <person name="Huettel B."/>
            <person name="Barry K.W."/>
            <person name="Haridas S."/>
            <person name="Chen C."/>
            <person name="Bauer D."/>
            <person name="Andreopoulos W."/>
            <person name="Pangilinan J."/>
            <person name="LaButti K."/>
            <person name="Riley R."/>
            <person name="Lipzen A."/>
            <person name="Clum A."/>
            <person name="Drula E."/>
            <person name="Henrissat B."/>
            <person name="Kohler A."/>
            <person name="Grigoriev I.V."/>
            <person name="Martin F.M."/>
            <person name="Hacquard S."/>
        </authorList>
    </citation>
    <scope>NUCLEOTIDE SEQUENCE</scope>
    <source>
        <strain evidence="2">MPI-SDFR-AT-0120</strain>
    </source>
</reference>
<dbReference type="Pfam" id="PF06985">
    <property type="entry name" value="HET"/>
    <property type="match status" value="1"/>
</dbReference>
<dbReference type="PANTHER" id="PTHR24148:SF64">
    <property type="entry name" value="HETEROKARYON INCOMPATIBILITY DOMAIN-CONTAINING PROTEIN"/>
    <property type="match status" value="1"/>
</dbReference>
<name>A0A8K0VRA7_9PLEO</name>
<protein>
    <submittedName>
        <fullName evidence="2">Heterokaryon incompatibility protein-domain-containing protein</fullName>
    </submittedName>
</protein>
<organism evidence="2 3">
    <name type="scientific">Paraphoma chrysanthemicola</name>
    <dbReference type="NCBI Taxonomy" id="798071"/>
    <lineage>
        <taxon>Eukaryota</taxon>
        <taxon>Fungi</taxon>
        <taxon>Dikarya</taxon>
        <taxon>Ascomycota</taxon>
        <taxon>Pezizomycotina</taxon>
        <taxon>Dothideomycetes</taxon>
        <taxon>Pleosporomycetidae</taxon>
        <taxon>Pleosporales</taxon>
        <taxon>Pleosporineae</taxon>
        <taxon>Phaeosphaeriaceae</taxon>
        <taxon>Paraphoma</taxon>
    </lineage>
</organism>
<evidence type="ECO:0000313" key="3">
    <source>
        <dbReference type="Proteomes" id="UP000813461"/>
    </source>
</evidence>
<dbReference type="EMBL" id="JAGMVJ010000032">
    <property type="protein sequence ID" value="KAH7068499.1"/>
    <property type="molecule type" value="Genomic_DNA"/>
</dbReference>
<gene>
    <name evidence="2" type="ORF">FB567DRAFT_250628</name>
</gene>
<dbReference type="PANTHER" id="PTHR24148">
    <property type="entry name" value="ANKYRIN REPEAT DOMAIN-CONTAINING PROTEIN 39 HOMOLOG-RELATED"/>
    <property type="match status" value="1"/>
</dbReference>
<evidence type="ECO:0000259" key="1">
    <source>
        <dbReference type="Pfam" id="PF06985"/>
    </source>
</evidence>
<evidence type="ECO:0000313" key="2">
    <source>
        <dbReference type="EMBL" id="KAH7068499.1"/>
    </source>
</evidence>
<dbReference type="AlphaFoldDB" id="A0A8K0VRA7"/>
<proteinExistence type="predicted"/>
<dbReference type="InterPro" id="IPR052895">
    <property type="entry name" value="HetReg/Transcr_Mod"/>
</dbReference>
<dbReference type="Proteomes" id="UP000813461">
    <property type="component" value="Unassembled WGS sequence"/>
</dbReference>
<sequence length="641" mass="73154">MSASVYPTRLQGRNIRILELFPKASNEELRCRLIETPLDDAPPYQALSYVWGDPTIREPIWCNGERMDVTINLANALRRLRPLQSETELNYAKEDATSPRYGDDDSATLSHASTRWVWADAICINQNDIVERSSQVQLMREVYSKSTEVAIWLGLDPERHARNAFAAIELIAHFLSTYGKLASDLRKEGVKWNNQGRGHFTFELCDALLKSKSIENPWPSLRALFVVQYWTRIWCVQEVFLAPKKILYFGTEEIDGKSFRDFTDWWARENFRHTGGGLSRTKEQIIMQNSGISQAHTTFIHQSLNAKDLFLVCDQFNNLDATNPRDKVYGVLGLWRPPSASHRPIEVDYNKSVAEVYTDVVIQAICDRKDLLVLRLVDHDTDRNFGEDDGFPSWVPRWDRRSRIPFMWLDKSPLSATAYWAEMPDEALARTGILKLKGVLFDRVASTTNVLQGGSASFMNDTSFRNSFVQLYLEATGAKPDPEFRHQVSISELATTVTGGMIKTSDDLHDRDETEPDAWLDISDLDSEAGRSFLYNFQSFVDSDTYPGNPRSFDKLLACQKKRIFRTSRGYLGLGPRSMREGDLVVVLHGGRMPFVLRLMGQPGAAYFVLVGDCFVHDIMQKQIYDMLEEEGVMTGEFQLR</sequence>
<accession>A0A8K0VRA7</accession>
<dbReference type="OrthoDB" id="5386682at2759"/>
<keyword evidence="3" id="KW-1185">Reference proteome</keyword>
<dbReference type="Pfam" id="PF26639">
    <property type="entry name" value="Het-6_barrel"/>
    <property type="match status" value="1"/>
</dbReference>
<feature type="domain" description="Heterokaryon incompatibility" evidence="1">
    <location>
        <begin position="44"/>
        <end position="238"/>
    </location>
</feature>